<dbReference type="AlphaFoldDB" id="A0A8H7DJJ1"/>
<evidence type="ECO:0000313" key="2">
    <source>
        <dbReference type="Proteomes" id="UP000623467"/>
    </source>
</evidence>
<gene>
    <name evidence="1" type="ORF">MSAN_00196900</name>
</gene>
<dbReference type="OrthoDB" id="2506088at2759"/>
<dbReference type="Proteomes" id="UP000623467">
    <property type="component" value="Unassembled WGS sequence"/>
</dbReference>
<comment type="caution">
    <text evidence="1">The sequence shown here is derived from an EMBL/GenBank/DDBJ whole genome shotgun (WGS) entry which is preliminary data.</text>
</comment>
<accession>A0A8H7DJJ1</accession>
<protein>
    <submittedName>
        <fullName evidence="1">Uncharacterized protein</fullName>
    </submittedName>
</protein>
<keyword evidence="2" id="KW-1185">Reference proteome</keyword>
<dbReference type="EMBL" id="JACAZH010000001">
    <property type="protein sequence ID" value="KAF7377739.1"/>
    <property type="molecule type" value="Genomic_DNA"/>
</dbReference>
<evidence type="ECO:0000313" key="1">
    <source>
        <dbReference type="EMBL" id="KAF7377739.1"/>
    </source>
</evidence>
<organism evidence="1 2">
    <name type="scientific">Mycena sanguinolenta</name>
    <dbReference type="NCBI Taxonomy" id="230812"/>
    <lineage>
        <taxon>Eukaryota</taxon>
        <taxon>Fungi</taxon>
        <taxon>Dikarya</taxon>
        <taxon>Basidiomycota</taxon>
        <taxon>Agaricomycotina</taxon>
        <taxon>Agaricomycetes</taxon>
        <taxon>Agaricomycetidae</taxon>
        <taxon>Agaricales</taxon>
        <taxon>Marasmiineae</taxon>
        <taxon>Mycenaceae</taxon>
        <taxon>Mycena</taxon>
    </lineage>
</organism>
<sequence>MHKEQSERTKQDIQEELIQWTAENRDKIYSPFLTMKGFDPVKDTSIEILHTILLGVIKYIWHVTYTAWSPEEKQTFAVRLQATNINALSIHTIRSAYIIQYAGSLIRHQFKTTMQTNIFHV</sequence>
<reference evidence="1" key="1">
    <citation type="submission" date="2020-05" db="EMBL/GenBank/DDBJ databases">
        <title>Mycena genomes resolve the evolution of fungal bioluminescence.</title>
        <authorList>
            <person name="Tsai I.J."/>
        </authorList>
    </citation>
    <scope>NUCLEOTIDE SEQUENCE</scope>
    <source>
        <strain evidence="1">160909Yilan</strain>
    </source>
</reference>
<name>A0A8H7DJJ1_9AGAR</name>
<proteinExistence type="predicted"/>